<dbReference type="AlphaFoldDB" id="A0A4V4H8C6"/>
<accession>A0A4V4H8C6</accession>
<proteinExistence type="predicted"/>
<name>A0A4V4H8C6_MUSBA</name>
<keyword evidence="2" id="KW-1185">Reference proteome</keyword>
<dbReference type="Proteomes" id="UP000317650">
    <property type="component" value="Chromosome 5"/>
</dbReference>
<comment type="caution">
    <text evidence="1">The sequence shown here is derived from an EMBL/GenBank/DDBJ whole genome shotgun (WGS) entry which is preliminary data.</text>
</comment>
<organism evidence="1 2">
    <name type="scientific">Musa balbisiana</name>
    <name type="common">Banana</name>
    <dbReference type="NCBI Taxonomy" id="52838"/>
    <lineage>
        <taxon>Eukaryota</taxon>
        <taxon>Viridiplantae</taxon>
        <taxon>Streptophyta</taxon>
        <taxon>Embryophyta</taxon>
        <taxon>Tracheophyta</taxon>
        <taxon>Spermatophyta</taxon>
        <taxon>Magnoliopsida</taxon>
        <taxon>Liliopsida</taxon>
        <taxon>Zingiberales</taxon>
        <taxon>Musaceae</taxon>
        <taxon>Musa</taxon>
    </lineage>
</organism>
<evidence type="ECO:0000313" key="2">
    <source>
        <dbReference type="Proteomes" id="UP000317650"/>
    </source>
</evidence>
<gene>
    <name evidence="1" type="ORF">C4D60_Mb05t21980</name>
</gene>
<dbReference type="EMBL" id="PYDT01000003">
    <property type="protein sequence ID" value="THU67185.1"/>
    <property type="molecule type" value="Genomic_DNA"/>
</dbReference>
<reference evidence="1 2" key="1">
    <citation type="journal article" date="2019" name="Nat. Plants">
        <title>Genome sequencing of Musa balbisiana reveals subgenome evolution and function divergence in polyploid bananas.</title>
        <authorList>
            <person name="Yao X."/>
        </authorList>
    </citation>
    <scope>NUCLEOTIDE SEQUENCE [LARGE SCALE GENOMIC DNA]</scope>
    <source>
        <strain evidence="2">cv. DH-PKW</strain>
        <tissue evidence="1">Leaves</tissue>
    </source>
</reference>
<sequence length="112" mass="11938">MGEGVGGSAFVLASSSDARHEVSGDTRYCNLMVHFIVLKKLHTSTGGKQVFADLPATLSSGVEGAQKRPMQPVIFICAGFFLHASLPSLHHEDLSPVPANIPCCFTTAHKCR</sequence>
<evidence type="ECO:0000313" key="1">
    <source>
        <dbReference type="EMBL" id="THU67185.1"/>
    </source>
</evidence>
<protein>
    <submittedName>
        <fullName evidence="1">Uncharacterized protein</fullName>
    </submittedName>
</protein>